<comment type="caution">
    <text evidence="6">The sequence shown here is derived from an EMBL/GenBank/DDBJ whole genome shotgun (WGS) entry which is preliminary data.</text>
</comment>
<dbReference type="PANTHER" id="PTHR30055:SF148">
    <property type="entry name" value="TETR-FAMILY TRANSCRIPTIONAL REGULATOR"/>
    <property type="match status" value="1"/>
</dbReference>
<feature type="DNA-binding region" description="H-T-H motif" evidence="4">
    <location>
        <begin position="31"/>
        <end position="50"/>
    </location>
</feature>
<dbReference type="SUPFAM" id="SSF46689">
    <property type="entry name" value="Homeodomain-like"/>
    <property type="match status" value="1"/>
</dbReference>
<dbReference type="PROSITE" id="PS50977">
    <property type="entry name" value="HTH_TETR_2"/>
    <property type="match status" value="1"/>
</dbReference>
<dbReference type="Pfam" id="PF00440">
    <property type="entry name" value="TetR_N"/>
    <property type="match status" value="1"/>
</dbReference>
<dbReference type="SUPFAM" id="SSF48498">
    <property type="entry name" value="Tetracyclin repressor-like, C-terminal domain"/>
    <property type="match status" value="1"/>
</dbReference>
<dbReference type="InterPro" id="IPR009057">
    <property type="entry name" value="Homeodomain-like_sf"/>
</dbReference>
<dbReference type="InterPro" id="IPR011075">
    <property type="entry name" value="TetR_C"/>
</dbReference>
<keyword evidence="3" id="KW-0804">Transcription</keyword>
<name>A0ABT4TTF1_9ACTN</name>
<protein>
    <submittedName>
        <fullName evidence="6">TetR/AcrR family transcriptional regulator</fullName>
    </submittedName>
</protein>
<dbReference type="Gene3D" id="1.10.357.10">
    <property type="entry name" value="Tetracycline Repressor, domain 2"/>
    <property type="match status" value="1"/>
</dbReference>
<keyword evidence="2 4" id="KW-0238">DNA-binding</keyword>
<dbReference type="Pfam" id="PF16859">
    <property type="entry name" value="TetR_C_11"/>
    <property type="match status" value="1"/>
</dbReference>
<evidence type="ECO:0000256" key="1">
    <source>
        <dbReference type="ARBA" id="ARBA00023015"/>
    </source>
</evidence>
<dbReference type="InterPro" id="IPR036271">
    <property type="entry name" value="Tet_transcr_reg_TetR-rel_C_sf"/>
</dbReference>
<sequence length="204" mass="22014">MQQRRRGKELEDALLGAAWAELTERGYAAFTLEAVAKRAGTSTPVIYRRWADKARMVEAAIAHAGSRRVIGVPDTGSLRGDLIAVMHAANTARADLLVATAIHLDGYFADTGSNPERLRELMLAGRRSAAATIVQRAVRRGEADASVLEEPRLVSLPFDLFRHEVLMTLGPVADDAVERIVDDIAVPLLTRRAPGGQPQGGADQ</sequence>
<keyword evidence="1" id="KW-0805">Transcription regulation</keyword>
<accession>A0ABT4TTF1</accession>
<dbReference type="InterPro" id="IPR050109">
    <property type="entry name" value="HTH-type_TetR-like_transc_reg"/>
</dbReference>
<dbReference type="InterPro" id="IPR001647">
    <property type="entry name" value="HTH_TetR"/>
</dbReference>
<feature type="domain" description="HTH tetR-type" evidence="5">
    <location>
        <begin position="8"/>
        <end position="68"/>
    </location>
</feature>
<evidence type="ECO:0000256" key="3">
    <source>
        <dbReference type="ARBA" id="ARBA00023163"/>
    </source>
</evidence>
<keyword evidence="7" id="KW-1185">Reference proteome</keyword>
<gene>
    <name evidence="6" type="ORF">O4U47_25885</name>
</gene>
<evidence type="ECO:0000256" key="4">
    <source>
        <dbReference type="PROSITE-ProRule" id="PRU00335"/>
    </source>
</evidence>
<evidence type="ECO:0000313" key="6">
    <source>
        <dbReference type="EMBL" id="MDA2807969.1"/>
    </source>
</evidence>
<proteinExistence type="predicted"/>
<dbReference type="PANTHER" id="PTHR30055">
    <property type="entry name" value="HTH-TYPE TRANSCRIPTIONAL REGULATOR RUTR"/>
    <property type="match status" value="1"/>
</dbReference>
<dbReference type="EMBL" id="JAQFWP010000068">
    <property type="protein sequence ID" value="MDA2807969.1"/>
    <property type="molecule type" value="Genomic_DNA"/>
</dbReference>
<evidence type="ECO:0000259" key="5">
    <source>
        <dbReference type="PROSITE" id="PS50977"/>
    </source>
</evidence>
<organism evidence="6 7">
    <name type="scientific">Nocardiopsis suaedae</name>
    <dbReference type="NCBI Taxonomy" id="3018444"/>
    <lineage>
        <taxon>Bacteria</taxon>
        <taxon>Bacillati</taxon>
        <taxon>Actinomycetota</taxon>
        <taxon>Actinomycetes</taxon>
        <taxon>Streptosporangiales</taxon>
        <taxon>Nocardiopsidaceae</taxon>
        <taxon>Nocardiopsis</taxon>
    </lineage>
</organism>
<reference evidence="6" key="1">
    <citation type="submission" date="2023-01" db="EMBL/GenBank/DDBJ databases">
        <title>Draft genome sequence of Nocardiopsis sp. LSu2-4 isolated from halophytes.</title>
        <authorList>
            <person name="Duangmal K."/>
            <person name="Chantavorakit T."/>
        </authorList>
    </citation>
    <scope>NUCLEOTIDE SEQUENCE</scope>
    <source>
        <strain evidence="6">LSu2-4</strain>
    </source>
</reference>
<dbReference type="RefSeq" id="WP_270680587.1">
    <property type="nucleotide sequence ID" value="NZ_JAQFWP010000068.1"/>
</dbReference>
<evidence type="ECO:0000313" key="7">
    <source>
        <dbReference type="Proteomes" id="UP001165685"/>
    </source>
</evidence>
<dbReference type="Proteomes" id="UP001165685">
    <property type="component" value="Unassembled WGS sequence"/>
</dbReference>
<dbReference type="Gene3D" id="1.10.10.60">
    <property type="entry name" value="Homeodomain-like"/>
    <property type="match status" value="1"/>
</dbReference>
<evidence type="ECO:0000256" key="2">
    <source>
        <dbReference type="ARBA" id="ARBA00023125"/>
    </source>
</evidence>